<feature type="signal peptide" evidence="2">
    <location>
        <begin position="1"/>
        <end position="21"/>
    </location>
</feature>
<reference evidence="5" key="1">
    <citation type="journal article" date="2019" name="Int. J. Syst. Evol. Microbiol.">
        <title>The Global Catalogue of Microorganisms (GCM) 10K type strain sequencing project: providing services to taxonomists for standard genome sequencing and annotation.</title>
        <authorList>
            <consortium name="The Broad Institute Genomics Platform"/>
            <consortium name="The Broad Institute Genome Sequencing Center for Infectious Disease"/>
            <person name="Wu L."/>
            <person name="Ma J."/>
        </authorList>
    </citation>
    <scope>NUCLEOTIDE SEQUENCE [LARGE SCALE GENOMIC DNA]</scope>
    <source>
        <strain evidence="5">CGMCC 1.10992</strain>
    </source>
</reference>
<evidence type="ECO:0000259" key="3">
    <source>
        <dbReference type="SMART" id="SM00849"/>
    </source>
</evidence>
<evidence type="ECO:0000256" key="1">
    <source>
        <dbReference type="ARBA" id="ARBA00005250"/>
    </source>
</evidence>
<dbReference type="GO" id="GO:0016787">
    <property type="term" value="F:hydrolase activity"/>
    <property type="evidence" value="ECO:0007669"/>
    <property type="project" value="UniProtKB-KW"/>
</dbReference>
<dbReference type="PANTHER" id="PTHR42951">
    <property type="entry name" value="METALLO-BETA-LACTAMASE DOMAIN-CONTAINING"/>
    <property type="match status" value="1"/>
</dbReference>
<comment type="similarity">
    <text evidence="1">Belongs to the metallo-beta-lactamase superfamily. Class-B beta-lactamase family.</text>
</comment>
<feature type="chain" id="PRO_5046558662" evidence="2">
    <location>
        <begin position="22"/>
        <end position="334"/>
    </location>
</feature>
<dbReference type="InterPro" id="IPR050855">
    <property type="entry name" value="NDM-1-like"/>
</dbReference>
<protein>
    <submittedName>
        <fullName evidence="4">MBL fold metallo-hydrolase</fullName>
        <ecNumber evidence="4">3.-.-.-</ecNumber>
    </submittedName>
</protein>
<dbReference type="InterPro" id="IPR001279">
    <property type="entry name" value="Metallo-B-lactamas"/>
</dbReference>
<sequence>MKTLSLTFLVQIMALLLTACSAPPKLDARIEITVEQNRSRADFPNSILPLLEKKWAHGEQDCMATPDTAVDVYQHSETSYILRVSKCISFEAPFLYLLIGDDKVLLVDTGPTDDEVMLPLYQTVKRLVSKHKDSESKPWLVVHTHSHGDHYAGDAQFNGLAGVTLVSPKAKQMAQFFGFDNWPKGQATIELGNRTLTVFPIPGHQEESIAIYDPETQWLLTGDTVYPGLIYVKHWQDYRDSIQRLYQFTNEQPVSAVLGCHIEMTTTPGLYYPIRTLYQPNEAPLALSVKDLALLNDQLKSTPQPTEITFDNFVVMPMSGLQKQISNTARWASQ</sequence>
<dbReference type="PANTHER" id="PTHR42951:SF4">
    <property type="entry name" value="ACYL-COENZYME A THIOESTERASE MBLAC2"/>
    <property type="match status" value="1"/>
</dbReference>
<dbReference type="Gene3D" id="3.60.15.10">
    <property type="entry name" value="Ribonuclease Z/Hydroxyacylglutathione hydrolase-like"/>
    <property type="match status" value="1"/>
</dbReference>
<gene>
    <name evidence="4" type="ORF">ACFSJ3_13350</name>
</gene>
<comment type="caution">
    <text evidence="4">The sequence shown here is derived from an EMBL/GenBank/DDBJ whole genome shotgun (WGS) entry which is preliminary data.</text>
</comment>
<proteinExistence type="inferred from homology"/>
<dbReference type="SMART" id="SM00849">
    <property type="entry name" value="Lactamase_B"/>
    <property type="match status" value="1"/>
</dbReference>
<dbReference type="SUPFAM" id="SSF56281">
    <property type="entry name" value="Metallo-hydrolase/oxidoreductase"/>
    <property type="match status" value="1"/>
</dbReference>
<dbReference type="Pfam" id="PF00753">
    <property type="entry name" value="Lactamase_B"/>
    <property type="match status" value="1"/>
</dbReference>
<keyword evidence="2" id="KW-0732">Signal</keyword>
<dbReference type="Proteomes" id="UP001597380">
    <property type="component" value="Unassembled WGS sequence"/>
</dbReference>
<keyword evidence="4" id="KW-0378">Hydrolase</keyword>
<evidence type="ECO:0000256" key="2">
    <source>
        <dbReference type="SAM" id="SignalP"/>
    </source>
</evidence>
<keyword evidence="5" id="KW-1185">Reference proteome</keyword>
<evidence type="ECO:0000313" key="5">
    <source>
        <dbReference type="Proteomes" id="UP001597380"/>
    </source>
</evidence>
<dbReference type="EC" id="3.-.-.-" evidence="4"/>
<evidence type="ECO:0000313" key="4">
    <source>
        <dbReference type="EMBL" id="MFD2096976.1"/>
    </source>
</evidence>
<dbReference type="EMBL" id="JBHUHT010000014">
    <property type="protein sequence ID" value="MFD2096976.1"/>
    <property type="molecule type" value="Genomic_DNA"/>
</dbReference>
<organism evidence="4 5">
    <name type="scientific">Corallincola platygyrae</name>
    <dbReference type="NCBI Taxonomy" id="1193278"/>
    <lineage>
        <taxon>Bacteria</taxon>
        <taxon>Pseudomonadati</taxon>
        <taxon>Pseudomonadota</taxon>
        <taxon>Gammaproteobacteria</taxon>
        <taxon>Alteromonadales</taxon>
        <taxon>Psychromonadaceae</taxon>
        <taxon>Corallincola</taxon>
    </lineage>
</organism>
<dbReference type="InterPro" id="IPR036866">
    <property type="entry name" value="RibonucZ/Hydroxyglut_hydro"/>
</dbReference>
<dbReference type="PROSITE" id="PS51257">
    <property type="entry name" value="PROKAR_LIPOPROTEIN"/>
    <property type="match status" value="1"/>
</dbReference>
<feature type="domain" description="Metallo-beta-lactamase" evidence="3">
    <location>
        <begin position="92"/>
        <end position="261"/>
    </location>
</feature>
<accession>A0ABW4XN08</accession>
<dbReference type="RefSeq" id="WP_345339718.1">
    <property type="nucleotide sequence ID" value="NZ_BAABLI010000011.1"/>
</dbReference>
<name>A0ABW4XN08_9GAMM</name>